<accession>A0A9W6GBN5</accession>
<dbReference type="Proteomes" id="UP001144313">
    <property type="component" value="Unassembled WGS sequence"/>
</dbReference>
<evidence type="ECO:0000256" key="1">
    <source>
        <dbReference type="ARBA" id="ARBA00005417"/>
    </source>
</evidence>
<dbReference type="InterPro" id="IPR003593">
    <property type="entry name" value="AAA+_ATPase"/>
</dbReference>
<feature type="domain" description="ABC transporter" evidence="6">
    <location>
        <begin position="11"/>
        <end position="237"/>
    </location>
</feature>
<dbReference type="PANTHER" id="PTHR42734:SF5">
    <property type="entry name" value="IRON TRANSPORT SYSTEM ATP-BINDING PROTEIN HI_0361-RELATED"/>
    <property type="match status" value="1"/>
</dbReference>
<dbReference type="AlphaFoldDB" id="A0A9W6GBN5"/>
<sequence length="245" mass="25790">MRVIPDMSNAIELTEVSARHGATTVLYDLTVSIPAQQVTAVTGHNGSGKSTLLGLLAGAHPAAAGSLLRAHQHNAALVVQRSEVPDALPITVRQVVTMGRWAHRGAWRRLTREDRAVADRCMERLGVAALAARRLSTLSGGQRQRVLLAQGLAQQSDLLLLDEPATGLDAEAKEQIAALLTEESARGVTVVHATHDLEDAANADHRIVLANGRLVTEQGPHGEGRGGQASVSPSGERPVPTSPVS</sequence>
<dbReference type="GO" id="GO:0016887">
    <property type="term" value="F:ATP hydrolysis activity"/>
    <property type="evidence" value="ECO:0007669"/>
    <property type="project" value="InterPro"/>
</dbReference>
<evidence type="ECO:0000256" key="3">
    <source>
        <dbReference type="ARBA" id="ARBA00022741"/>
    </source>
</evidence>
<dbReference type="InterPro" id="IPR047748">
    <property type="entry name" value="AztA-like"/>
</dbReference>
<dbReference type="SMART" id="SM00382">
    <property type="entry name" value="AAA"/>
    <property type="match status" value="1"/>
</dbReference>
<reference evidence="7" key="1">
    <citation type="submission" date="2022-12" db="EMBL/GenBank/DDBJ databases">
        <title>Reference genome sequencing for broad-spectrum identification of bacterial and archaeal isolates by mass spectrometry.</title>
        <authorList>
            <person name="Sekiguchi Y."/>
            <person name="Tourlousse D.M."/>
        </authorList>
    </citation>
    <scope>NUCLEOTIDE SEQUENCE</scope>
    <source>
        <strain evidence="7">LLR39Z86</strain>
    </source>
</reference>
<evidence type="ECO:0000256" key="4">
    <source>
        <dbReference type="ARBA" id="ARBA00022840"/>
    </source>
</evidence>
<dbReference type="NCBIfam" id="NF040873">
    <property type="entry name" value="AztA"/>
    <property type="match status" value="1"/>
</dbReference>
<keyword evidence="3" id="KW-0547">Nucleotide-binding</keyword>
<evidence type="ECO:0000313" key="8">
    <source>
        <dbReference type="Proteomes" id="UP001144313"/>
    </source>
</evidence>
<comment type="similarity">
    <text evidence="1">Belongs to the ABC transporter superfamily.</text>
</comment>
<dbReference type="InterPro" id="IPR050153">
    <property type="entry name" value="Metal_Ion_Import_ABC"/>
</dbReference>
<keyword evidence="4 7" id="KW-0067">ATP-binding</keyword>
<evidence type="ECO:0000259" key="6">
    <source>
        <dbReference type="PROSITE" id="PS50893"/>
    </source>
</evidence>
<gene>
    <name evidence="7" type="ORF">GALLR39Z86_37960</name>
</gene>
<dbReference type="Gene3D" id="3.40.50.300">
    <property type="entry name" value="P-loop containing nucleotide triphosphate hydrolases"/>
    <property type="match status" value="1"/>
</dbReference>
<dbReference type="InterPro" id="IPR027417">
    <property type="entry name" value="P-loop_NTPase"/>
</dbReference>
<dbReference type="InterPro" id="IPR003439">
    <property type="entry name" value="ABC_transporter-like_ATP-bd"/>
</dbReference>
<keyword evidence="8" id="KW-1185">Reference proteome</keyword>
<dbReference type="PROSITE" id="PS50893">
    <property type="entry name" value="ABC_TRANSPORTER_2"/>
    <property type="match status" value="1"/>
</dbReference>
<dbReference type="EMBL" id="BSDT01000001">
    <property type="protein sequence ID" value="GLI43946.1"/>
    <property type="molecule type" value="Genomic_DNA"/>
</dbReference>
<dbReference type="SUPFAM" id="SSF52540">
    <property type="entry name" value="P-loop containing nucleoside triphosphate hydrolases"/>
    <property type="match status" value="1"/>
</dbReference>
<evidence type="ECO:0000256" key="2">
    <source>
        <dbReference type="ARBA" id="ARBA00022448"/>
    </source>
</evidence>
<evidence type="ECO:0000313" key="7">
    <source>
        <dbReference type="EMBL" id="GLI43946.1"/>
    </source>
</evidence>
<name>A0A9W6GBN5_9ACTN</name>
<dbReference type="PANTHER" id="PTHR42734">
    <property type="entry name" value="METAL TRANSPORT SYSTEM ATP-BINDING PROTEIN TM_0124-RELATED"/>
    <property type="match status" value="1"/>
</dbReference>
<dbReference type="InterPro" id="IPR017871">
    <property type="entry name" value="ABC_transporter-like_CS"/>
</dbReference>
<feature type="region of interest" description="Disordered" evidence="5">
    <location>
        <begin position="215"/>
        <end position="245"/>
    </location>
</feature>
<dbReference type="GO" id="GO:0005524">
    <property type="term" value="F:ATP binding"/>
    <property type="evidence" value="ECO:0007669"/>
    <property type="project" value="UniProtKB-KW"/>
</dbReference>
<comment type="caution">
    <text evidence="7">The sequence shown here is derived from an EMBL/GenBank/DDBJ whole genome shotgun (WGS) entry which is preliminary data.</text>
</comment>
<evidence type="ECO:0000256" key="5">
    <source>
        <dbReference type="SAM" id="MobiDB-lite"/>
    </source>
</evidence>
<protein>
    <submittedName>
        <fullName evidence="7">ABC transporter ATP-binding protein</fullName>
    </submittedName>
</protein>
<dbReference type="PROSITE" id="PS00211">
    <property type="entry name" value="ABC_TRANSPORTER_1"/>
    <property type="match status" value="1"/>
</dbReference>
<proteinExistence type="inferred from homology"/>
<organism evidence="7 8">
    <name type="scientific">Glycomyces algeriensis</name>
    <dbReference type="NCBI Taxonomy" id="256037"/>
    <lineage>
        <taxon>Bacteria</taxon>
        <taxon>Bacillati</taxon>
        <taxon>Actinomycetota</taxon>
        <taxon>Actinomycetes</taxon>
        <taxon>Glycomycetales</taxon>
        <taxon>Glycomycetaceae</taxon>
        <taxon>Glycomyces</taxon>
    </lineage>
</organism>
<dbReference type="Pfam" id="PF00005">
    <property type="entry name" value="ABC_tran"/>
    <property type="match status" value="1"/>
</dbReference>
<keyword evidence="2" id="KW-0813">Transport</keyword>